<feature type="compositionally biased region" description="Low complexity" evidence="1">
    <location>
        <begin position="178"/>
        <end position="207"/>
    </location>
</feature>
<feature type="region of interest" description="Disordered" evidence="1">
    <location>
        <begin position="178"/>
        <end position="208"/>
    </location>
</feature>
<protein>
    <submittedName>
        <fullName evidence="2">Uncharacterized protein</fullName>
    </submittedName>
</protein>
<feature type="region of interest" description="Disordered" evidence="1">
    <location>
        <begin position="78"/>
        <end position="166"/>
    </location>
</feature>
<evidence type="ECO:0000313" key="3">
    <source>
        <dbReference type="Proteomes" id="UP000785171"/>
    </source>
</evidence>
<gene>
    <name evidence="2" type="ORF">JM16_009801</name>
</gene>
<reference evidence="2" key="1">
    <citation type="journal article" date="2015" name="Genom Data">
        <title>Genome sequences of six Phytophthora species associated with forests in New Zealand.</title>
        <authorList>
            <person name="Studholme D.J."/>
            <person name="McDougal R.L."/>
            <person name="Sambles C."/>
            <person name="Hansen E."/>
            <person name="Hardy G."/>
            <person name="Grant M."/>
            <person name="Ganley R.J."/>
            <person name="Williams N.M."/>
        </authorList>
    </citation>
    <scope>NUCLEOTIDE SEQUENCE</scope>
    <source>
        <strain evidence="2">NZFS 2646</strain>
    </source>
</reference>
<evidence type="ECO:0000313" key="2">
    <source>
        <dbReference type="EMBL" id="KAG2502349.1"/>
    </source>
</evidence>
<dbReference type="Proteomes" id="UP000785171">
    <property type="component" value="Unassembled WGS sequence"/>
</dbReference>
<feature type="compositionally biased region" description="Basic and acidic residues" evidence="1">
    <location>
        <begin position="84"/>
        <end position="99"/>
    </location>
</feature>
<feature type="non-terminal residue" evidence="2">
    <location>
        <position position="1"/>
    </location>
</feature>
<sequence length="234" mass="24039">LKRIVLVLQLKMRLTPVVIATALAVVACGDNLAAAAKTKVPATTEPASLDISDSASGSSAENDALLAFLASMDLSGSDDSASAEETKAPKAKKTEETKAPKTKKTKAAALIIDSSDDSASAEETKAPKTKKTKAAALIIDSSDDSASAEETKAPMTKKTAALSPDANDLSGFMPATDLATTAPTTKPGSVTTKTGSASGSSAGETPGFWSKVKTWWKGKFGGKDEETTTTRLRQ</sequence>
<comment type="caution">
    <text evidence="2">The sequence shown here is derived from an EMBL/GenBank/DDBJ whole genome shotgun (WGS) entry which is preliminary data.</text>
</comment>
<feature type="region of interest" description="Disordered" evidence="1">
    <location>
        <begin position="37"/>
        <end position="58"/>
    </location>
</feature>
<reference evidence="2" key="2">
    <citation type="submission" date="2020-06" db="EMBL/GenBank/DDBJ databases">
        <authorList>
            <person name="Studholme D.J."/>
        </authorList>
    </citation>
    <scope>NUCLEOTIDE SEQUENCE</scope>
    <source>
        <strain evidence="2">NZFS 2646</strain>
    </source>
</reference>
<name>A0A8T0LGW0_9STRA</name>
<accession>A0A8T0LGW0</accession>
<evidence type="ECO:0000256" key="1">
    <source>
        <dbReference type="SAM" id="MobiDB-lite"/>
    </source>
</evidence>
<dbReference type="AlphaFoldDB" id="A0A8T0LGW0"/>
<proteinExistence type="predicted"/>
<dbReference type="EMBL" id="JPWV03001407">
    <property type="protein sequence ID" value="KAG2502349.1"/>
    <property type="molecule type" value="Genomic_DNA"/>
</dbReference>
<organism evidence="2 3">
    <name type="scientific">Phytophthora kernoviae</name>
    <dbReference type="NCBI Taxonomy" id="325452"/>
    <lineage>
        <taxon>Eukaryota</taxon>
        <taxon>Sar</taxon>
        <taxon>Stramenopiles</taxon>
        <taxon>Oomycota</taxon>
        <taxon>Peronosporomycetes</taxon>
        <taxon>Peronosporales</taxon>
        <taxon>Peronosporaceae</taxon>
        <taxon>Phytophthora</taxon>
    </lineage>
</organism>